<proteinExistence type="predicted"/>
<dbReference type="InterPro" id="IPR012844">
    <property type="entry name" value="DhaM_N"/>
</dbReference>
<comment type="subunit">
    <text evidence="5">Homodimer. The dihydroxyacetone kinase complex is composed of a homodimer of DhaM, a homodimer of DhaK and the subunit DhaL.</text>
</comment>
<dbReference type="PANTHER" id="PTHR38594:SF1">
    <property type="entry name" value="PEP-DEPENDENT DIHYDROXYACETONE KINASE, PHOSPHORYL DONOR SUBUNIT DHAM"/>
    <property type="match status" value="1"/>
</dbReference>
<gene>
    <name evidence="7" type="ORF">QO015_001130</name>
</gene>
<dbReference type="Pfam" id="PF03610">
    <property type="entry name" value="EIIA-man"/>
    <property type="match status" value="1"/>
</dbReference>
<sequence>MSASASPSANVGIVIVSHSPDVARGTAEMVRQMVGDEVPLAFCGGNPDGGLGTSVEAILGAIDRAWSEKGVAILVDLGGAETNSEMAIEMQPEERAGRIVVCNAPIVEGAVIAATEASGGASLDIVRRTAEELSPA</sequence>
<evidence type="ECO:0000256" key="4">
    <source>
        <dbReference type="ARBA" id="ARBA00022679"/>
    </source>
</evidence>
<dbReference type="RefSeq" id="WP_266280909.1">
    <property type="nucleotide sequence ID" value="NZ_JAPKNF010000001.1"/>
</dbReference>
<dbReference type="SUPFAM" id="SSF53062">
    <property type="entry name" value="PTS system fructose IIA component-like"/>
    <property type="match status" value="1"/>
</dbReference>
<evidence type="ECO:0000256" key="1">
    <source>
        <dbReference type="ARBA" id="ARBA00001113"/>
    </source>
</evidence>
<dbReference type="NCBIfam" id="TIGR02364">
    <property type="entry name" value="dha_pts"/>
    <property type="match status" value="1"/>
</dbReference>
<dbReference type="InterPro" id="IPR039643">
    <property type="entry name" value="DhaM"/>
</dbReference>
<dbReference type="PROSITE" id="PS51096">
    <property type="entry name" value="PTS_EIIA_TYPE_4"/>
    <property type="match status" value="1"/>
</dbReference>
<protein>
    <recommendedName>
        <fullName evidence="3">phosphoenolpyruvate--glycerone phosphotransferase</fullName>
        <ecNumber evidence="3">2.7.1.121</ecNumber>
    </recommendedName>
</protein>
<accession>A0ABU0M3J0</accession>
<dbReference type="Gene3D" id="3.40.50.510">
    <property type="entry name" value="Phosphotransferase system, mannose-type IIA component"/>
    <property type="match status" value="1"/>
</dbReference>
<name>A0ABU0M3J0_9HYPH</name>
<keyword evidence="8" id="KW-1185">Reference proteome</keyword>
<comment type="catalytic activity">
    <reaction evidence="1">
        <text>dihydroxyacetone + phosphoenolpyruvate = dihydroxyacetone phosphate + pyruvate</text>
        <dbReference type="Rhea" id="RHEA:18381"/>
        <dbReference type="ChEBI" id="CHEBI:15361"/>
        <dbReference type="ChEBI" id="CHEBI:16016"/>
        <dbReference type="ChEBI" id="CHEBI:57642"/>
        <dbReference type="ChEBI" id="CHEBI:58702"/>
        <dbReference type="EC" id="2.7.1.121"/>
    </reaction>
</comment>
<dbReference type="InterPro" id="IPR004701">
    <property type="entry name" value="PTS_EIIA_man-typ"/>
</dbReference>
<evidence type="ECO:0000313" key="7">
    <source>
        <dbReference type="EMBL" id="MDQ0515517.1"/>
    </source>
</evidence>
<dbReference type="Proteomes" id="UP001223743">
    <property type="component" value="Unassembled WGS sequence"/>
</dbReference>
<evidence type="ECO:0000259" key="6">
    <source>
        <dbReference type="PROSITE" id="PS51096"/>
    </source>
</evidence>
<keyword evidence="4" id="KW-0808">Transferase</keyword>
<dbReference type="EC" id="2.7.1.121" evidence="3"/>
<feature type="domain" description="PTS EIIA type-4" evidence="6">
    <location>
        <begin position="10"/>
        <end position="136"/>
    </location>
</feature>
<comment type="function">
    <text evidence="2">Component of the dihydroxyacetone kinase complex, which is responsible for the phosphoenolpyruvate (PEP)-dependent phosphorylation of dihydroxyacetone. DhaM serves as the phosphoryl donor. Is phosphorylated by phosphoenolpyruvate in an EI- and HPr-dependent reaction, and a phosphorelay system on histidine residues finally leads to phosphoryl transfer to DhaL and dihydroxyacetone.</text>
</comment>
<evidence type="ECO:0000256" key="3">
    <source>
        <dbReference type="ARBA" id="ARBA00012095"/>
    </source>
</evidence>
<dbReference type="PANTHER" id="PTHR38594">
    <property type="entry name" value="PEP-DEPENDENT DIHYDROXYACETONE KINASE, PHOSPHORYL DONOR SUBUNIT DHAM"/>
    <property type="match status" value="1"/>
</dbReference>
<evidence type="ECO:0000256" key="5">
    <source>
        <dbReference type="ARBA" id="ARBA00046577"/>
    </source>
</evidence>
<evidence type="ECO:0000256" key="2">
    <source>
        <dbReference type="ARBA" id="ARBA00002788"/>
    </source>
</evidence>
<keyword evidence="7" id="KW-0418">Kinase</keyword>
<dbReference type="InterPro" id="IPR036662">
    <property type="entry name" value="PTS_EIIA_man-typ_sf"/>
</dbReference>
<reference evidence="7 8" key="1">
    <citation type="submission" date="2023-07" db="EMBL/GenBank/DDBJ databases">
        <title>Genomic Encyclopedia of Type Strains, Phase IV (KMG-IV): sequencing the most valuable type-strain genomes for metagenomic binning, comparative biology and taxonomic classification.</title>
        <authorList>
            <person name="Goeker M."/>
        </authorList>
    </citation>
    <scope>NUCLEOTIDE SEQUENCE [LARGE SCALE GENOMIC DNA]</scope>
    <source>
        <strain evidence="7 8">B1-1</strain>
    </source>
</reference>
<comment type="caution">
    <text evidence="7">The sequence shown here is derived from an EMBL/GenBank/DDBJ whole genome shotgun (WGS) entry which is preliminary data.</text>
</comment>
<dbReference type="EMBL" id="JAUSWJ010000001">
    <property type="protein sequence ID" value="MDQ0515517.1"/>
    <property type="molecule type" value="Genomic_DNA"/>
</dbReference>
<dbReference type="GO" id="GO:0016301">
    <property type="term" value="F:kinase activity"/>
    <property type="evidence" value="ECO:0007669"/>
    <property type="project" value="UniProtKB-KW"/>
</dbReference>
<organism evidence="7 8">
    <name type="scientific">Kaistia geumhonensis</name>
    <dbReference type="NCBI Taxonomy" id="410839"/>
    <lineage>
        <taxon>Bacteria</taxon>
        <taxon>Pseudomonadati</taxon>
        <taxon>Pseudomonadota</taxon>
        <taxon>Alphaproteobacteria</taxon>
        <taxon>Hyphomicrobiales</taxon>
        <taxon>Kaistiaceae</taxon>
        <taxon>Kaistia</taxon>
    </lineage>
</organism>
<evidence type="ECO:0000313" key="8">
    <source>
        <dbReference type="Proteomes" id="UP001223743"/>
    </source>
</evidence>